<evidence type="ECO:0000256" key="1">
    <source>
        <dbReference type="ARBA" id="ARBA00024339"/>
    </source>
</evidence>
<dbReference type="KEGG" id="pgu:PGUG_01537"/>
<dbReference type="PANTHER" id="PTHR13465">
    <property type="entry name" value="UPF0183 PROTEIN"/>
    <property type="match status" value="1"/>
</dbReference>
<name>A5DE36_PICGU</name>
<accession>A5DE36</accession>
<dbReference type="InterPro" id="IPR005373">
    <property type="entry name" value="PHAF1"/>
</dbReference>
<dbReference type="Proteomes" id="UP000001997">
    <property type="component" value="Unassembled WGS sequence"/>
</dbReference>
<dbReference type="OMA" id="HNYFRYG"/>
<dbReference type="AlphaFoldDB" id="A5DE36"/>
<evidence type="ECO:0000313" key="2">
    <source>
        <dbReference type="EMBL" id="EDK37439.2"/>
    </source>
</evidence>
<gene>
    <name evidence="2" type="ORF">PGUG_01537</name>
</gene>
<dbReference type="PANTHER" id="PTHR13465:SF2">
    <property type="entry name" value="PHAGOSOME ASSEMBLY FACTOR 1"/>
    <property type="match status" value="1"/>
</dbReference>
<dbReference type="Pfam" id="PF03676">
    <property type="entry name" value="PHAF1"/>
    <property type="match status" value="1"/>
</dbReference>
<dbReference type="HOGENOM" id="CLU_559104_0_0_1"/>
<dbReference type="GO" id="GO:0043001">
    <property type="term" value="P:Golgi to plasma membrane protein transport"/>
    <property type="evidence" value="ECO:0007669"/>
    <property type="project" value="TreeGrafter"/>
</dbReference>
<dbReference type="GeneID" id="5128482"/>
<dbReference type="InParanoid" id="A5DE36"/>
<proteinExistence type="inferred from homology"/>
<dbReference type="VEuPathDB" id="FungiDB:PGUG_01537"/>
<dbReference type="InterPro" id="IPR039156">
    <property type="entry name" value="PHAF1/BROMI"/>
</dbReference>
<dbReference type="eggNOG" id="KOG2819">
    <property type="taxonomic scope" value="Eukaryota"/>
</dbReference>
<organism evidence="2 3">
    <name type="scientific">Meyerozyma guilliermondii (strain ATCC 6260 / CBS 566 / DSM 6381 / JCM 1539 / NBRC 10279 / NRRL Y-324)</name>
    <name type="common">Yeast</name>
    <name type="synonym">Candida guilliermondii</name>
    <dbReference type="NCBI Taxonomy" id="294746"/>
    <lineage>
        <taxon>Eukaryota</taxon>
        <taxon>Fungi</taxon>
        <taxon>Dikarya</taxon>
        <taxon>Ascomycota</taxon>
        <taxon>Saccharomycotina</taxon>
        <taxon>Pichiomycetes</taxon>
        <taxon>Debaryomycetaceae</taxon>
        <taxon>Meyerozyma</taxon>
    </lineage>
</organism>
<evidence type="ECO:0000313" key="3">
    <source>
        <dbReference type="Proteomes" id="UP000001997"/>
    </source>
</evidence>
<keyword evidence="3" id="KW-1185">Reference proteome</keyword>
<dbReference type="EMBL" id="CH408156">
    <property type="protein sequence ID" value="EDK37439.2"/>
    <property type="molecule type" value="Genomic_DNA"/>
</dbReference>
<comment type="similarity">
    <text evidence="1">Belongs to the PHAF1 family.</text>
</comment>
<reference evidence="2 3" key="1">
    <citation type="journal article" date="2009" name="Nature">
        <title>Evolution of pathogenicity and sexual reproduction in eight Candida genomes.</title>
        <authorList>
            <person name="Butler G."/>
            <person name="Rasmussen M.D."/>
            <person name="Lin M.F."/>
            <person name="Santos M.A."/>
            <person name="Sakthikumar S."/>
            <person name="Munro C.A."/>
            <person name="Rheinbay E."/>
            <person name="Grabherr M."/>
            <person name="Forche A."/>
            <person name="Reedy J.L."/>
            <person name="Agrafioti I."/>
            <person name="Arnaud M.B."/>
            <person name="Bates S."/>
            <person name="Brown A.J."/>
            <person name="Brunke S."/>
            <person name="Costanzo M.C."/>
            <person name="Fitzpatrick D.A."/>
            <person name="de Groot P.W."/>
            <person name="Harris D."/>
            <person name="Hoyer L.L."/>
            <person name="Hube B."/>
            <person name="Klis F.M."/>
            <person name="Kodira C."/>
            <person name="Lennard N."/>
            <person name="Logue M.E."/>
            <person name="Martin R."/>
            <person name="Neiman A.M."/>
            <person name="Nikolaou E."/>
            <person name="Quail M.A."/>
            <person name="Quinn J."/>
            <person name="Santos M.C."/>
            <person name="Schmitzberger F.F."/>
            <person name="Sherlock G."/>
            <person name="Shah P."/>
            <person name="Silverstein K.A."/>
            <person name="Skrzypek M.S."/>
            <person name="Soll D."/>
            <person name="Staggs R."/>
            <person name="Stansfield I."/>
            <person name="Stumpf M.P."/>
            <person name="Sudbery P.E."/>
            <person name="Srikantha T."/>
            <person name="Zeng Q."/>
            <person name="Berman J."/>
            <person name="Berriman M."/>
            <person name="Heitman J."/>
            <person name="Gow N.A."/>
            <person name="Lorenz M.C."/>
            <person name="Birren B.W."/>
            <person name="Kellis M."/>
            <person name="Cuomo C.A."/>
        </authorList>
    </citation>
    <scope>NUCLEOTIDE SEQUENCE [LARGE SCALE GENOMIC DNA]</scope>
    <source>
        <strain evidence="3">ATCC 6260 / CBS 566 / DSM 6381 / JCM 1539 / NBRC 10279 / NRRL Y-324</strain>
    </source>
</reference>
<dbReference type="GO" id="GO:0005802">
    <property type="term" value="C:trans-Golgi network"/>
    <property type="evidence" value="ECO:0007669"/>
    <property type="project" value="TreeGrafter"/>
</dbReference>
<protein>
    <submittedName>
        <fullName evidence="2">Uncharacterized protein</fullName>
    </submittedName>
</protein>
<dbReference type="OrthoDB" id="411211at2759"/>
<dbReference type="RefSeq" id="XP_001485866.2">
    <property type="nucleotide sequence ID" value="XM_001485816.1"/>
</dbReference>
<sequence length="443" mass="50159">MVYQCFNRNQSLLSLSLIAMLDNTILFPGKGIGNTIRLGKSLYTTIKALDKFGYKMKIIYSGKDYLNTPVMISLPEIGVRLVFSSLKLVLIEILDLQKLKLSYNNKVLNPLVHDENNNELLTLKTVYNKIFGPTYPGTLQGEDYILSYNGISFKFHINSKVLVTKVSRFAGDEDKILSTLLNSSYPDVTCTAISVHSGDSWSEVAPALVADPVVAVTSIRKLQIDVKEGVVKVLFDDRDHIINIGRTTQQEILNLFGPPDDYFNKFDSRFLIHNHLSKSLGIDIHDNSLYKFHNYFSLGLDFLYDLTPRGIGTGVLRKIVIHNGQIPESLDFMRWNKCNWEMFENFKEEPRATSDMYFRDIPEDFLATINANDSVRPVILNRNESEFIDNDIDIIKANDLGDDSDSAISSKAKTWGHSKLYGCERCIWEVVDSNGCISCLTVF</sequence>